<feature type="non-terminal residue" evidence="1">
    <location>
        <position position="448"/>
    </location>
</feature>
<name>A0A382FZJ3_9ZZZZ</name>
<dbReference type="AlphaFoldDB" id="A0A382FZJ3"/>
<sequence>MSQLYSGREQREEFAHNRVRPLLMEIEKEMQEKKRNLKNEYFERLLNRPDGFLIVECMAHLRKNFRQLEGMKILSMILEEWSVQMDVADSYDTFRSVLLSHKNSEPIHICNALILQAKRLRGKSGIKPKNAEVARSLVREAAGIWKRNYDDRGLELPEENFCLVPNRLYNNVIQVQMIFCDARFADMKSVWKDANRMIIKLDEEGDWEGDHRPDQILKWWMFQGMLRASAVCMELEYWKEARDGMESIEALFEGPALSYFDDIKGRSQKFKPSVKEEIKEKNVPNNDLMKMRELLYDWKEFREVEDDVLSFRRRGGAKQDGDRELKQVQVEFTDSLKDFNKYLLMGARSGFVSHAYARDEVQSKVRARKILGEISEGRHYVSLSGTNHSCFQLEILHRLLIYRIWWESKGKGFVLFSSEEDAHGDVHLSLKIPEKILRDIEFDLDKMH</sequence>
<gene>
    <name evidence="1" type="ORF">METZ01_LOCUS220557</name>
</gene>
<evidence type="ECO:0000313" key="1">
    <source>
        <dbReference type="EMBL" id="SVB67703.1"/>
    </source>
</evidence>
<reference evidence="1" key="1">
    <citation type="submission" date="2018-05" db="EMBL/GenBank/DDBJ databases">
        <authorList>
            <person name="Lanie J.A."/>
            <person name="Ng W.-L."/>
            <person name="Kazmierczak K.M."/>
            <person name="Andrzejewski T.M."/>
            <person name="Davidsen T.M."/>
            <person name="Wayne K.J."/>
            <person name="Tettelin H."/>
            <person name="Glass J.I."/>
            <person name="Rusch D."/>
            <person name="Podicherti R."/>
            <person name="Tsui H.-C.T."/>
            <person name="Winkler M.E."/>
        </authorList>
    </citation>
    <scope>NUCLEOTIDE SEQUENCE</scope>
</reference>
<protein>
    <submittedName>
        <fullName evidence="1">Uncharacterized protein</fullName>
    </submittedName>
</protein>
<proteinExistence type="predicted"/>
<dbReference type="EMBL" id="UINC01052405">
    <property type="protein sequence ID" value="SVB67703.1"/>
    <property type="molecule type" value="Genomic_DNA"/>
</dbReference>
<organism evidence="1">
    <name type="scientific">marine metagenome</name>
    <dbReference type="NCBI Taxonomy" id="408172"/>
    <lineage>
        <taxon>unclassified sequences</taxon>
        <taxon>metagenomes</taxon>
        <taxon>ecological metagenomes</taxon>
    </lineage>
</organism>
<accession>A0A382FZJ3</accession>